<dbReference type="Pfam" id="PF10017">
    <property type="entry name" value="Methyltransf_33"/>
    <property type="match status" value="1"/>
</dbReference>
<dbReference type="RefSeq" id="WP_152277102.1">
    <property type="nucleotide sequence ID" value="NZ_WEKV01000010.1"/>
</dbReference>
<evidence type="ECO:0000256" key="1">
    <source>
        <dbReference type="ARBA" id="ARBA00022603"/>
    </source>
</evidence>
<dbReference type="GO" id="GO:0032259">
    <property type="term" value="P:methylation"/>
    <property type="evidence" value="ECO:0007669"/>
    <property type="project" value="UniProtKB-KW"/>
</dbReference>
<keyword evidence="2" id="KW-0808">Transferase</keyword>
<dbReference type="PANTHER" id="PTHR43397">
    <property type="entry name" value="ERGOTHIONEINE BIOSYNTHESIS PROTEIN 1"/>
    <property type="match status" value="1"/>
</dbReference>
<dbReference type="InterPro" id="IPR017804">
    <property type="entry name" value="MeTrfase_EgtD-like"/>
</dbReference>
<dbReference type="PANTHER" id="PTHR43397:SF1">
    <property type="entry name" value="ERGOTHIONEINE BIOSYNTHESIS PROTEIN 1"/>
    <property type="match status" value="1"/>
</dbReference>
<organism evidence="4 5">
    <name type="scientific">Methylorubrum populi</name>
    <dbReference type="NCBI Taxonomy" id="223967"/>
    <lineage>
        <taxon>Bacteria</taxon>
        <taxon>Pseudomonadati</taxon>
        <taxon>Pseudomonadota</taxon>
        <taxon>Alphaproteobacteria</taxon>
        <taxon>Hyphomicrobiales</taxon>
        <taxon>Methylobacteriaceae</taxon>
        <taxon>Methylorubrum</taxon>
    </lineage>
</organism>
<dbReference type="NCBIfam" id="TIGR03438">
    <property type="entry name" value="egtD_ergothio"/>
    <property type="match status" value="1"/>
</dbReference>
<dbReference type="InterPro" id="IPR035094">
    <property type="entry name" value="EgtD"/>
</dbReference>
<dbReference type="Gene3D" id="3.40.50.150">
    <property type="entry name" value="Vaccinia Virus protein VP39"/>
    <property type="match status" value="1"/>
</dbReference>
<dbReference type="EMBL" id="WEKV01000010">
    <property type="protein sequence ID" value="KAB7784406.1"/>
    <property type="molecule type" value="Genomic_DNA"/>
</dbReference>
<dbReference type="InterPro" id="IPR051128">
    <property type="entry name" value="EgtD_Methyltrsf_superfamily"/>
</dbReference>
<evidence type="ECO:0000256" key="2">
    <source>
        <dbReference type="ARBA" id="ARBA00022679"/>
    </source>
</evidence>
<keyword evidence="1" id="KW-0489">Methyltransferase</keyword>
<evidence type="ECO:0000313" key="5">
    <source>
        <dbReference type="Proteomes" id="UP000469949"/>
    </source>
</evidence>
<dbReference type="AlphaFoldDB" id="A0A833MYK7"/>
<name>A0A833MYK7_9HYPH</name>
<dbReference type="SUPFAM" id="SSF53335">
    <property type="entry name" value="S-adenosyl-L-methionine-dependent methyltransferases"/>
    <property type="match status" value="1"/>
</dbReference>
<sequence>MSGPEAPDGRAEFLRDALAGLSGRPKTLPGKYLWDETGSDLFDRICAHPDYYPTKREMALLPRVASEVAALVGPGVSVVEFGSGASRKIRTLLDALEAPAAYLALDISGAYLEAAIARLAPDYPNVAMTSVCADYSKPVRLPPGAARPPILGFFPGTSIGNFTPEQAGGFLGRARETLGPSHFLVGADPTRDPARLRRAYGESGCLMAALHLNLIARMNRELGSDFDPDNFHHEARLADDPFRVEAHLVANRAASYRLGERTIRFADGESIRTDTSHKYAPDLFRALAAAQGWEPVRLWVDDDSGFSLHLFRAP</sequence>
<evidence type="ECO:0000259" key="3">
    <source>
        <dbReference type="Pfam" id="PF10017"/>
    </source>
</evidence>
<dbReference type="InterPro" id="IPR029063">
    <property type="entry name" value="SAM-dependent_MTases_sf"/>
</dbReference>
<dbReference type="InterPro" id="IPR019257">
    <property type="entry name" value="MeTrfase_dom"/>
</dbReference>
<gene>
    <name evidence="4" type="ORF">F8B43_2439</name>
</gene>
<evidence type="ECO:0000313" key="4">
    <source>
        <dbReference type="EMBL" id="KAB7784406.1"/>
    </source>
</evidence>
<dbReference type="Proteomes" id="UP000469949">
    <property type="component" value="Unassembled WGS sequence"/>
</dbReference>
<reference evidence="4 5" key="1">
    <citation type="submission" date="2019-10" db="EMBL/GenBank/DDBJ databases">
        <title>Draft Genome Sequence of the Caffeine Degrading Methylotroph Methylorubrum populi PINKEL.</title>
        <authorList>
            <person name="Dawson S.C."/>
            <person name="Zhang X."/>
            <person name="Wright M.E."/>
            <person name="Sharma G."/>
            <person name="Langner J.T."/>
            <person name="Ditty J.L."/>
            <person name="Subuyuj G.A."/>
        </authorList>
    </citation>
    <scope>NUCLEOTIDE SEQUENCE [LARGE SCALE GENOMIC DNA]</scope>
    <source>
        <strain evidence="4 5">Pinkel</strain>
    </source>
</reference>
<proteinExistence type="predicted"/>
<protein>
    <recommendedName>
        <fullName evidence="3">Histidine-specific methyltransferase SAM-dependent domain-containing protein</fullName>
    </recommendedName>
</protein>
<dbReference type="PIRSF" id="PIRSF018005">
    <property type="entry name" value="UCP018005"/>
    <property type="match status" value="1"/>
</dbReference>
<feature type="domain" description="Histidine-specific methyltransferase SAM-dependent" evidence="3">
    <location>
        <begin position="15"/>
        <end position="312"/>
    </location>
</feature>
<dbReference type="GO" id="GO:0008168">
    <property type="term" value="F:methyltransferase activity"/>
    <property type="evidence" value="ECO:0007669"/>
    <property type="project" value="UniProtKB-KW"/>
</dbReference>
<comment type="caution">
    <text evidence="4">The sequence shown here is derived from an EMBL/GenBank/DDBJ whole genome shotgun (WGS) entry which is preliminary data.</text>
</comment>
<accession>A0A833MYK7</accession>